<keyword evidence="3" id="KW-1185">Reference proteome</keyword>
<dbReference type="AlphaFoldDB" id="A0A9Q0RL68"/>
<dbReference type="Proteomes" id="UP001142055">
    <property type="component" value="Chromosome 3"/>
</dbReference>
<comment type="caution">
    <text evidence="2">The sequence shown here is derived from an EMBL/GenBank/DDBJ whole genome shotgun (WGS) entry which is preliminary data.</text>
</comment>
<organism evidence="2 3">
    <name type="scientific">Blomia tropicalis</name>
    <name type="common">Mite</name>
    <dbReference type="NCBI Taxonomy" id="40697"/>
    <lineage>
        <taxon>Eukaryota</taxon>
        <taxon>Metazoa</taxon>
        <taxon>Ecdysozoa</taxon>
        <taxon>Arthropoda</taxon>
        <taxon>Chelicerata</taxon>
        <taxon>Arachnida</taxon>
        <taxon>Acari</taxon>
        <taxon>Acariformes</taxon>
        <taxon>Sarcoptiformes</taxon>
        <taxon>Astigmata</taxon>
        <taxon>Glycyphagoidea</taxon>
        <taxon>Echimyopodidae</taxon>
        <taxon>Blomia</taxon>
    </lineage>
</organism>
<proteinExistence type="predicted"/>
<reference evidence="2" key="1">
    <citation type="submission" date="2022-12" db="EMBL/GenBank/DDBJ databases">
        <title>Genome assemblies of Blomia tropicalis.</title>
        <authorList>
            <person name="Cui Y."/>
        </authorList>
    </citation>
    <scope>NUCLEOTIDE SEQUENCE</scope>
    <source>
        <tissue evidence="2">Adult mites</tissue>
    </source>
</reference>
<accession>A0A9Q0RL68</accession>
<sequence>MEKIIEIKSQRKALRSKITKAANGSITTSVEEIEKWQSEYEDIIDKHYELVPESAEKDKVKDEAYRVRLESLFDIESSRRTLSSVHIDDDSSDEEEDNDSEPDLDQFFRNLPAGPSSSKGPRIEDLGNSQPQTSQPTAQPNPHQSSSHSGSNNASNRMSNANDVQHKEGSVEINATPVDVVTQSKEDECSNDYFHEVRSLEEHERAKSSSSDILWNEKTKDKDVSKQSDISVANELMKKTQLINNVIPRSINNKEEVLTCCDAQQNTVGNASYTNGNHVVKKSKLVARSKNIARIYKSQSLYELRDVILKLLLYFMMELVQVFSNARINPNQDVGKVDAISVKVTSLERCWDDRSNMKRTCEHTNKVLKWKDKIADAGHQTQLTTNTSAVDHRQTQEFTLDIYRQKFGSKRFVAGDLGRNLVETTSCRPGGCC</sequence>
<feature type="compositionally biased region" description="Acidic residues" evidence="1">
    <location>
        <begin position="90"/>
        <end position="104"/>
    </location>
</feature>
<protein>
    <submittedName>
        <fullName evidence="2">Uncharacterized protein</fullName>
    </submittedName>
</protein>
<evidence type="ECO:0000256" key="1">
    <source>
        <dbReference type="SAM" id="MobiDB-lite"/>
    </source>
</evidence>
<evidence type="ECO:0000313" key="2">
    <source>
        <dbReference type="EMBL" id="KAJ6218140.1"/>
    </source>
</evidence>
<evidence type="ECO:0000313" key="3">
    <source>
        <dbReference type="Proteomes" id="UP001142055"/>
    </source>
</evidence>
<feature type="compositionally biased region" description="Low complexity" evidence="1">
    <location>
        <begin position="128"/>
        <end position="162"/>
    </location>
</feature>
<dbReference type="EMBL" id="JAPWDV010000003">
    <property type="protein sequence ID" value="KAJ6218140.1"/>
    <property type="molecule type" value="Genomic_DNA"/>
</dbReference>
<feature type="region of interest" description="Disordered" evidence="1">
    <location>
        <begin position="78"/>
        <end position="187"/>
    </location>
</feature>
<gene>
    <name evidence="2" type="ORF">RDWZM_009297</name>
</gene>
<name>A0A9Q0RL68_BLOTA</name>